<evidence type="ECO:0000256" key="1">
    <source>
        <dbReference type="ARBA" id="ARBA00006186"/>
    </source>
</evidence>
<dbReference type="Proteomes" id="UP001497497">
    <property type="component" value="Unassembled WGS sequence"/>
</dbReference>
<sequence length="366" mass="39657">MTMATSSDTQRLISVSLGKIAQSRGQRGGINLHKNLLVATVLHKARTAYMMQSYTYQQNLHRQKCQQQQMQISAPISAPAPVCSTSNTSLYREEVSQPPRDSNLDQPTATLTGSGECRSENTAGPEVTVYEPMTIQASERLQDKENARPVSGGRLTPDKDYSKAEGENRSDDHLAASTQLSHDAQLAASQDNGCQGLTTRAFTTCNVLKRHRENPSACSQDQEAECPVSKKARVSNDSSPSHSDSYLSDLDVSSDDSDSESEIEMMHTYDSPQITNLVNIFNSGFSGLCALSYDSNNNSKDQDNSGYPSDLDISGSTTQFTPLSAAKIRPESPSPAYSRKMSEASLMCSSQVGRMDSLPSAIVLSA</sequence>
<accession>A0AAV2GYU1</accession>
<evidence type="ECO:0000313" key="3">
    <source>
        <dbReference type="EMBL" id="CAL1526523.1"/>
    </source>
</evidence>
<proteinExistence type="inferred from homology"/>
<reference evidence="3 4" key="1">
    <citation type="submission" date="2024-04" db="EMBL/GenBank/DDBJ databases">
        <authorList>
            <consortium name="Genoscope - CEA"/>
            <person name="William W."/>
        </authorList>
    </citation>
    <scope>NUCLEOTIDE SEQUENCE [LARGE SCALE GENOMIC DNA]</scope>
</reference>
<feature type="region of interest" description="Disordered" evidence="2">
    <location>
        <begin position="91"/>
        <end position="172"/>
    </location>
</feature>
<keyword evidence="4" id="KW-1185">Reference proteome</keyword>
<dbReference type="AlphaFoldDB" id="A0AAV2GYU1"/>
<comment type="similarity">
    <text evidence="1">Belongs to the IER family.</text>
</comment>
<name>A0AAV2GYU1_LYMST</name>
<dbReference type="EMBL" id="CAXITT010000006">
    <property type="protein sequence ID" value="CAL1526523.1"/>
    <property type="molecule type" value="Genomic_DNA"/>
</dbReference>
<feature type="compositionally biased region" description="Basic and acidic residues" evidence="2">
    <location>
        <begin position="156"/>
        <end position="172"/>
    </location>
</feature>
<feature type="region of interest" description="Disordered" evidence="2">
    <location>
        <begin position="212"/>
        <end position="262"/>
    </location>
</feature>
<dbReference type="InterPro" id="IPR008653">
    <property type="entry name" value="IER"/>
</dbReference>
<evidence type="ECO:0000313" key="4">
    <source>
        <dbReference type="Proteomes" id="UP001497497"/>
    </source>
</evidence>
<feature type="compositionally biased region" description="Low complexity" evidence="2">
    <location>
        <begin position="235"/>
        <end position="251"/>
    </location>
</feature>
<feature type="region of interest" description="Disordered" evidence="2">
    <location>
        <begin position="321"/>
        <end position="342"/>
    </location>
</feature>
<comment type="caution">
    <text evidence="3">The sequence shown here is derived from an EMBL/GenBank/DDBJ whole genome shotgun (WGS) entry which is preliminary data.</text>
</comment>
<gene>
    <name evidence="3" type="ORF">GSLYS_00000700001</name>
</gene>
<evidence type="ECO:0000256" key="2">
    <source>
        <dbReference type="SAM" id="MobiDB-lite"/>
    </source>
</evidence>
<dbReference type="Pfam" id="PF05760">
    <property type="entry name" value="IER"/>
    <property type="match status" value="1"/>
</dbReference>
<feature type="compositionally biased region" description="Acidic residues" evidence="2">
    <location>
        <begin position="252"/>
        <end position="262"/>
    </location>
</feature>
<feature type="compositionally biased region" description="Polar residues" evidence="2">
    <location>
        <begin position="104"/>
        <end position="113"/>
    </location>
</feature>
<protein>
    <submittedName>
        <fullName evidence="3">Uncharacterized protein</fullName>
    </submittedName>
</protein>
<dbReference type="PANTHER" id="PTHR15895">
    <property type="entry name" value="IMMEDIATE EARLY RESPONSE GENE"/>
    <property type="match status" value="1"/>
</dbReference>
<organism evidence="3 4">
    <name type="scientific">Lymnaea stagnalis</name>
    <name type="common">Great pond snail</name>
    <name type="synonym">Helix stagnalis</name>
    <dbReference type="NCBI Taxonomy" id="6523"/>
    <lineage>
        <taxon>Eukaryota</taxon>
        <taxon>Metazoa</taxon>
        <taxon>Spiralia</taxon>
        <taxon>Lophotrochozoa</taxon>
        <taxon>Mollusca</taxon>
        <taxon>Gastropoda</taxon>
        <taxon>Heterobranchia</taxon>
        <taxon>Euthyneura</taxon>
        <taxon>Panpulmonata</taxon>
        <taxon>Hygrophila</taxon>
        <taxon>Lymnaeoidea</taxon>
        <taxon>Lymnaeidae</taxon>
        <taxon>Lymnaea</taxon>
    </lineage>
</organism>